<keyword evidence="2" id="KW-0479">Metal-binding</keyword>
<keyword evidence="5" id="KW-0378">Hydrolase</keyword>
<dbReference type="GO" id="GO:0016787">
    <property type="term" value="F:hydrolase activity"/>
    <property type="evidence" value="ECO:0007669"/>
    <property type="project" value="UniProtKB-KW"/>
</dbReference>
<evidence type="ECO:0000313" key="6">
    <source>
        <dbReference type="Proteomes" id="UP001170379"/>
    </source>
</evidence>
<dbReference type="EMBL" id="PXVD01000018">
    <property type="protein sequence ID" value="MDJ1371949.1"/>
    <property type="molecule type" value="Genomic_DNA"/>
</dbReference>
<protein>
    <submittedName>
        <fullName evidence="5">FAA hydrolase family protein</fullName>
    </submittedName>
</protein>
<dbReference type="InterPro" id="IPR036663">
    <property type="entry name" value="Fumarylacetoacetase_C_sf"/>
</dbReference>
<dbReference type="InterPro" id="IPR018833">
    <property type="entry name" value="Rv2993c-like_N"/>
</dbReference>
<reference evidence="5" key="1">
    <citation type="submission" date="2018-03" db="EMBL/GenBank/DDBJ databases">
        <authorList>
            <person name="Nunes O.C."/>
            <person name="Lopes A.R."/>
            <person name="Froufe H."/>
            <person name="Munoz-Merida A."/>
            <person name="Barroso C."/>
            <person name="Egas C."/>
        </authorList>
    </citation>
    <scope>NUCLEOTIDE SEQUENCE</scope>
    <source>
        <strain evidence="5">ON4</strain>
    </source>
</reference>
<dbReference type="PANTHER" id="PTHR42796">
    <property type="entry name" value="FUMARYLACETOACETATE HYDROLASE DOMAIN-CONTAINING PROTEIN 2A-RELATED"/>
    <property type="match status" value="1"/>
</dbReference>
<dbReference type="SUPFAM" id="SSF56529">
    <property type="entry name" value="FAH"/>
    <property type="match status" value="1"/>
</dbReference>
<reference evidence="5" key="2">
    <citation type="journal article" date="2022" name="Sci. Rep.">
        <title>In silico prediction of the enzymes involved in the degradation of the herbicide molinate by Gulosibacter molinativorax ON4T.</title>
        <authorList>
            <person name="Lopes A.R."/>
            <person name="Bunin E."/>
            <person name="Viana A.T."/>
            <person name="Froufe H."/>
            <person name="Munoz-Merida A."/>
            <person name="Pinho D."/>
            <person name="Figueiredo J."/>
            <person name="Barroso C."/>
            <person name="Vaz-Moreira I."/>
            <person name="Bellanger X."/>
            <person name="Egas C."/>
            <person name="Nunes O.C."/>
        </authorList>
    </citation>
    <scope>NUCLEOTIDE SEQUENCE</scope>
    <source>
        <strain evidence="5">ON4</strain>
    </source>
</reference>
<dbReference type="Proteomes" id="UP001170379">
    <property type="component" value="Unassembled WGS sequence"/>
</dbReference>
<feature type="domain" description="Rv2993c-like N-terminal" evidence="4">
    <location>
        <begin position="1"/>
        <end position="66"/>
    </location>
</feature>
<name>A0ABT7C9Q8_9MICO</name>
<evidence type="ECO:0000259" key="3">
    <source>
        <dbReference type="Pfam" id="PF01557"/>
    </source>
</evidence>
<evidence type="ECO:0000256" key="1">
    <source>
        <dbReference type="ARBA" id="ARBA00010211"/>
    </source>
</evidence>
<organism evidence="5 6">
    <name type="scientific">Gulosibacter molinativorax</name>
    <dbReference type="NCBI Taxonomy" id="256821"/>
    <lineage>
        <taxon>Bacteria</taxon>
        <taxon>Bacillati</taxon>
        <taxon>Actinomycetota</taxon>
        <taxon>Actinomycetes</taxon>
        <taxon>Micrococcales</taxon>
        <taxon>Microbacteriaceae</taxon>
        <taxon>Gulosibacter</taxon>
    </lineage>
</organism>
<gene>
    <name evidence="5" type="ORF">C7K25_11320</name>
</gene>
<feature type="domain" description="Fumarylacetoacetase-like C-terminal" evidence="3">
    <location>
        <begin position="74"/>
        <end position="279"/>
    </location>
</feature>
<keyword evidence="6" id="KW-1185">Reference proteome</keyword>
<evidence type="ECO:0000256" key="2">
    <source>
        <dbReference type="ARBA" id="ARBA00022723"/>
    </source>
</evidence>
<dbReference type="Gene3D" id="3.90.850.10">
    <property type="entry name" value="Fumarylacetoacetase-like, C-terminal domain"/>
    <property type="match status" value="1"/>
</dbReference>
<comment type="similarity">
    <text evidence="1">Belongs to the FAH family.</text>
</comment>
<evidence type="ECO:0000259" key="4">
    <source>
        <dbReference type="Pfam" id="PF10370"/>
    </source>
</evidence>
<dbReference type="InterPro" id="IPR051121">
    <property type="entry name" value="FAH"/>
</dbReference>
<dbReference type="Pfam" id="PF10370">
    <property type="entry name" value="Rv2993c-like_N"/>
    <property type="match status" value="1"/>
</dbReference>
<accession>A0ABT7C9Q8</accession>
<dbReference type="RefSeq" id="WP_026936495.1">
    <property type="nucleotide sequence ID" value="NZ_CP028426.1"/>
</dbReference>
<dbReference type="Pfam" id="PF01557">
    <property type="entry name" value="FAA_hydrolase"/>
    <property type="match status" value="1"/>
</dbReference>
<dbReference type="PANTHER" id="PTHR42796:SF4">
    <property type="entry name" value="FUMARYLACETOACETATE HYDROLASE DOMAIN-CONTAINING PROTEIN 2A"/>
    <property type="match status" value="1"/>
</dbReference>
<proteinExistence type="inferred from homology"/>
<comment type="caution">
    <text evidence="5">The sequence shown here is derived from an EMBL/GenBank/DDBJ whole genome shotgun (WGS) entry which is preliminary data.</text>
</comment>
<dbReference type="InterPro" id="IPR011234">
    <property type="entry name" value="Fumarylacetoacetase-like_C"/>
</dbReference>
<evidence type="ECO:0000313" key="5">
    <source>
        <dbReference type="EMBL" id="MDJ1371949.1"/>
    </source>
</evidence>
<sequence length="284" mass="30621">MKLARFRQDAGPARVGRVDGDVIVDVTELVGDSVRAVLPSLPERAAEIAAFEGDAIALSDVELLAPIDAPQKYLAIGMNYAEHTKEAAADGIPTPKNQFWFNKQVSCINAPSGDVVRPEVSDKLDYEAELGVVIGRECKHVSRDDAASVIGGYLVTNDFSVRDWLQKRSPTFTLGKSFDTHGPIGPWLTTADEVEDPHNLRIRLTVNGEERQNGLTDDMIYDIYDQIAELTTVMTLYPGDIIATGTPSGIGAPKGVFLQPGDVVETSIEGLGSLRNVVVAEDSA</sequence>